<dbReference type="GO" id="GO:0006417">
    <property type="term" value="P:regulation of translation"/>
    <property type="evidence" value="ECO:0007669"/>
    <property type="project" value="UniProtKB-KW"/>
</dbReference>
<dbReference type="EMBL" id="CP036339">
    <property type="protein sequence ID" value="QDT72283.1"/>
    <property type="molecule type" value="Genomic_DNA"/>
</dbReference>
<comment type="subunit">
    <text evidence="4">Interacts with translational regulator CsrA and flagellin(s).</text>
</comment>
<keyword evidence="1 4" id="KW-0963">Cytoplasm</keyword>
<sequence length="145" mass="16009">MEITTTRFGVLAVQPSDILTFDQGLIGLRSCRRWVVLADAHNSALGWLQSIDEPEFALGVVSPRRFVSDYQLRVARQELAPLQLVHASDAQVVVIVSRHPEGLALNLRAPLVINVDGRKGRQVIAKDPLPVRLILPTDGEMRLTA</sequence>
<comment type="similarity">
    <text evidence="4">Belongs to the FliW family.</text>
</comment>
<keyword evidence="6" id="KW-1185">Reference proteome</keyword>
<evidence type="ECO:0000256" key="1">
    <source>
        <dbReference type="ARBA" id="ARBA00022490"/>
    </source>
</evidence>
<evidence type="ECO:0000256" key="2">
    <source>
        <dbReference type="ARBA" id="ARBA00022795"/>
    </source>
</evidence>
<evidence type="ECO:0000313" key="6">
    <source>
        <dbReference type="Proteomes" id="UP000317909"/>
    </source>
</evidence>
<keyword evidence="5" id="KW-0282">Flagellum</keyword>
<keyword evidence="5" id="KW-0969">Cilium</keyword>
<keyword evidence="2 4" id="KW-1005">Bacterial flagellum biogenesis</keyword>
<dbReference type="InterPro" id="IPR024046">
    <property type="entry name" value="Flagellar_assmbl_FliW_dom_sf"/>
</dbReference>
<reference evidence="5 6" key="1">
    <citation type="submission" date="2019-02" db="EMBL/GenBank/DDBJ databases">
        <title>Deep-cultivation of Planctomycetes and their phenomic and genomic characterization uncovers novel biology.</title>
        <authorList>
            <person name="Wiegand S."/>
            <person name="Jogler M."/>
            <person name="Boedeker C."/>
            <person name="Pinto D."/>
            <person name="Vollmers J."/>
            <person name="Rivas-Marin E."/>
            <person name="Kohn T."/>
            <person name="Peeters S.H."/>
            <person name="Heuer A."/>
            <person name="Rast P."/>
            <person name="Oberbeckmann S."/>
            <person name="Bunk B."/>
            <person name="Jeske O."/>
            <person name="Meyerdierks A."/>
            <person name="Storesund J.E."/>
            <person name="Kallscheuer N."/>
            <person name="Luecker S."/>
            <person name="Lage O.M."/>
            <person name="Pohl T."/>
            <person name="Merkel B.J."/>
            <person name="Hornburger P."/>
            <person name="Mueller R.-W."/>
            <person name="Bruemmer F."/>
            <person name="Labrenz M."/>
            <person name="Spormann A.M."/>
            <person name="Op den Camp H."/>
            <person name="Overmann J."/>
            <person name="Amann R."/>
            <person name="Jetten M.S.M."/>
            <person name="Mascher T."/>
            <person name="Medema M.H."/>
            <person name="Devos D.P."/>
            <person name="Kaster A.-K."/>
            <person name="Ovreas L."/>
            <person name="Rohde M."/>
            <person name="Galperin M.Y."/>
            <person name="Jogler C."/>
        </authorList>
    </citation>
    <scope>NUCLEOTIDE SEQUENCE [LARGE SCALE GENOMIC DNA]</scope>
    <source>
        <strain evidence="5 6">I41</strain>
    </source>
</reference>
<dbReference type="GO" id="GO:0044780">
    <property type="term" value="P:bacterial-type flagellum assembly"/>
    <property type="evidence" value="ECO:0007669"/>
    <property type="project" value="UniProtKB-UniRule"/>
</dbReference>
<dbReference type="AlphaFoldDB" id="A0A517TV79"/>
<comment type="subcellular location">
    <subcellularLocation>
        <location evidence="4">Cytoplasm</location>
    </subcellularLocation>
</comment>
<dbReference type="InterPro" id="IPR003775">
    <property type="entry name" value="Flagellar_assembly_factor_FliW"/>
</dbReference>
<proteinExistence type="inferred from homology"/>
<dbReference type="GO" id="GO:0005737">
    <property type="term" value="C:cytoplasm"/>
    <property type="evidence" value="ECO:0007669"/>
    <property type="project" value="UniProtKB-SubCell"/>
</dbReference>
<name>A0A517TV79_9BACT</name>
<dbReference type="Proteomes" id="UP000317909">
    <property type="component" value="Chromosome"/>
</dbReference>
<protein>
    <recommendedName>
        <fullName evidence="4">Flagellar assembly factor FliW</fullName>
    </recommendedName>
</protein>
<dbReference type="PANTHER" id="PTHR39190">
    <property type="entry name" value="FLAGELLAR ASSEMBLY FACTOR FLIW"/>
    <property type="match status" value="1"/>
</dbReference>
<dbReference type="HAMAP" id="MF_01185">
    <property type="entry name" value="FliW"/>
    <property type="match status" value="1"/>
</dbReference>
<dbReference type="RefSeq" id="WP_145431869.1">
    <property type="nucleotide sequence ID" value="NZ_CP036339.1"/>
</dbReference>
<keyword evidence="3 4" id="KW-0810">Translation regulation</keyword>
<dbReference type="PANTHER" id="PTHR39190:SF1">
    <property type="entry name" value="FLAGELLAR ASSEMBLY FACTOR FLIW"/>
    <property type="match status" value="1"/>
</dbReference>
<organism evidence="5 6">
    <name type="scientific">Lacipirellula limnantheis</name>
    <dbReference type="NCBI Taxonomy" id="2528024"/>
    <lineage>
        <taxon>Bacteria</taxon>
        <taxon>Pseudomonadati</taxon>
        <taxon>Planctomycetota</taxon>
        <taxon>Planctomycetia</taxon>
        <taxon>Pirellulales</taxon>
        <taxon>Lacipirellulaceae</taxon>
        <taxon>Lacipirellula</taxon>
    </lineage>
</organism>
<dbReference type="Pfam" id="PF02623">
    <property type="entry name" value="FliW"/>
    <property type="match status" value="1"/>
</dbReference>
<dbReference type="KEGG" id="llh:I41_14550"/>
<evidence type="ECO:0000256" key="4">
    <source>
        <dbReference type="HAMAP-Rule" id="MF_01185"/>
    </source>
</evidence>
<dbReference type="Gene3D" id="2.30.290.10">
    <property type="entry name" value="BH3618-like"/>
    <property type="match status" value="1"/>
</dbReference>
<keyword evidence="4" id="KW-0143">Chaperone</keyword>
<evidence type="ECO:0000313" key="5">
    <source>
        <dbReference type="EMBL" id="QDT72283.1"/>
    </source>
</evidence>
<comment type="function">
    <text evidence="4">Acts as an anti-CsrA protein, binds CsrA and prevents it from repressing translation of its target genes, one of which is flagellin. Binds to flagellin and participates in the assembly of the flagellum.</text>
</comment>
<accession>A0A517TV79</accession>
<gene>
    <name evidence="4 5" type="primary">fliW</name>
    <name evidence="5" type="ORF">I41_14550</name>
</gene>
<keyword evidence="5" id="KW-0966">Cell projection</keyword>
<dbReference type="OrthoDB" id="9801235at2"/>
<evidence type="ECO:0000256" key="3">
    <source>
        <dbReference type="ARBA" id="ARBA00022845"/>
    </source>
</evidence>
<dbReference type="SUPFAM" id="SSF141457">
    <property type="entry name" value="BH3618-like"/>
    <property type="match status" value="1"/>
</dbReference>